<evidence type="ECO:0000256" key="7">
    <source>
        <dbReference type="SAM" id="MobiDB-lite"/>
    </source>
</evidence>
<dbReference type="PROSITE" id="PS50082">
    <property type="entry name" value="WD_REPEATS_2"/>
    <property type="match status" value="2"/>
</dbReference>
<keyword evidence="4" id="KW-0156">Chromatin regulator</keyword>
<dbReference type="InterPro" id="IPR019775">
    <property type="entry name" value="WD40_repeat_CS"/>
</dbReference>
<dbReference type="OrthoDB" id="427795at2759"/>
<dbReference type="PROSITE" id="PS50294">
    <property type="entry name" value="WD_REPEATS_REGION"/>
    <property type="match status" value="1"/>
</dbReference>
<feature type="region of interest" description="Disordered" evidence="7">
    <location>
        <begin position="1"/>
        <end position="28"/>
    </location>
</feature>
<name>A0A5E8BRW8_9ASCO</name>
<feature type="repeat" description="WD" evidence="6">
    <location>
        <begin position="165"/>
        <end position="207"/>
    </location>
</feature>
<feature type="domain" description="Histone-binding protein RBBP4-like N-terminal" evidence="8">
    <location>
        <begin position="31"/>
        <end position="103"/>
    </location>
</feature>
<keyword evidence="10" id="KW-1185">Reference proteome</keyword>
<accession>A0A5E8BRW8</accession>
<sequence length="408" mass="45355">MTTSDEKKKIIESSDSENEEEEEETEEQIAEEYNTWKKNAPMMYANLSESVLDWQSLTVQFLPKSGVFPAVADTSSPDVIDLDLVLGTYTSDGKQNYLMLGSAKFSEKKTVKSTVTIDRKFKHQGEVNRARAKPQNNSIIATASNTGIVYLYDTDKQEDGPVSELKEHTENGYGLSWNTAKDGYLLTSADDHKTVLWDTEKTTPLSVYTDAKDIANDVAWQNRTNPSVFGMVSEDKNFYLYDIREGSATAPALTHEIHGSAINTLAFSPASEYIVATGGSDHAVVLSDLRNMKRRLHTLLGHSKMVTSLQWSPHDDRVLASAGPDRRVILWDISRVGEEQSQEDQEDGAPELLFMHGGHTAGVADFSFSERYPWVVASVSEDNICQLWQPQPAVVGRAKPHVKASDLE</sequence>
<evidence type="ECO:0000313" key="10">
    <source>
        <dbReference type="Proteomes" id="UP000398389"/>
    </source>
</evidence>
<keyword evidence="2 6" id="KW-0853">WD repeat</keyword>
<keyword evidence="3" id="KW-0677">Repeat</keyword>
<dbReference type="GeneID" id="43582296"/>
<dbReference type="Pfam" id="PF00400">
    <property type="entry name" value="WD40"/>
    <property type="match status" value="3"/>
</dbReference>
<feature type="compositionally biased region" description="Acidic residues" evidence="7">
    <location>
        <begin position="14"/>
        <end position="28"/>
    </location>
</feature>
<dbReference type="InterPro" id="IPR015943">
    <property type="entry name" value="WD40/YVTN_repeat-like_dom_sf"/>
</dbReference>
<organism evidence="9 10">
    <name type="scientific">Magnusiomyces paraingens</name>
    <dbReference type="NCBI Taxonomy" id="2606893"/>
    <lineage>
        <taxon>Eukaryota</taxon>
        <taxon>Fungi</taxon>
        <taxon>Dikarya</taxon>
        <taxon>Ascomycota</taxon>
        <taxon>Saccharomycotina</taxon>
        <taxon>Dipodascomycetes</taxon>
        <taxon>Dipodascales</taxon>
        <taxon>Dipodascaceae</taxon>
        <taxon>Magnusiomyces</taxon>
    </lineage>
</organism>
<feature type="repeat" description="WD" evidence="6">
    <location>
        <begin position="299"/>
        <end position="341"/>
    </location>
</feature>
<dbReference type="GO" id="GO:0006325">
    <property type="term" value="P:chromatin organization"/>
    <property type="evidence" value="ECO:0007669"/>
    <property type="project" value="UniProtKB-KW"/>
</dbReference>
<dbReference type="SMART" id="SM00320">
    <property type="entry name" value="WD40"/>
    <property type="match status" value="6"/>
</dbReference>
<evidence type="ECO:0000256" key="1">
    <source>
        <dbReference type="ARBA" id="ARBA00004123"/>
    </source>
</evidence>
<evidence type="ECO:0000256" key="4">
    <source>
        <dbReference type="ARBA" id="ARBA00022853"/>
    </source>
</evidence>
<evidence type="ECO:0000313" key="9">
    <source>
        <dbReference type="EMBL" id="VVT53249.1"/>
    </source>
</evidence>
<dbReference type="RefSeq" id="XP_031854087.1">
    <property type="nucleotide sequence ID" value="XM_031998196.1"/>
</dbReference>
<dbReference type="InterPro" id="IPR022052">
    <property type="entry name" value="Histone-bd_RBBP4-like_N"/>
</dbReference>
<dbReference type="InterPro" id="IPR036322">
    <property type="entry name" value="WD40_repeat_dom_sf"/>
</dbReference>
<dbReference type="EMBL" id="CABVLU010000003">
    <property type="protein sequence ID" value="VVT53249.1"/>
    <property type="molecule type" value="Genomic_DNA"/>
</dbReference>
<feature type="compositionally biased region" description="Basic and acidic residues" evidence="7">
    <location>
        <begin position="1"/>
        <end position="12"/>
    </location>
</feature>
<dbReference type="PROSITE" id="PS00678">
    <property type="entry name" value="WD_REPEATS_1"/>
    <property type="match status" value="2"/>
</dbReference>
<evidence type="ECO:0000256" key="3">
    <source>
        <dbReference type="ARBA" id="ARBA00022737"/>
    </source>
</evidence>
<dbReference type="Proteomes" id="UP000398389">
    <property type="component" value="Unassembled WGS sequence"/>
</dbReference>
<evidence type="ECO:0000256" key="5">
    <source>
        <dbReference type="ARBA" id="ARBA00023242"/>
    </source>
</evidence>
<comment type="subcellular location">
    <subcellularLocation>
        <location evidence="1">Nucleus</location>
    </subcellularLocation>
</comment>
<protein>
    <recommendedName>
        <fullName evidence="8">Histone-binding protein RBBP4-like N-terminal domain-containing protein</fullName>
    </recommendedName>
</protein>
<evidence type="ECO:0000256" key="2">
    <source>
        <dbReference type="ARBA" id="ARBA00022574"/>
    </source>
</evidence>
<dbReference type="PANTHER" id="PTHR22850">
    <property type="entry name" value="WD40 REPEAT FAMILY"/>
    <property type="match status" value="1"/>
</dbReference>
<dbReference type="InterPro" id="IPR050459">
    <property type="entry name" value="WD_repeat_RBAP46/RBAP48/MSI1"/>
</dbReference>
<proteinExistence type="predicted"/>
<dbReference type="InterPro" id="IPR001680">
    <property type="entry name" value="WD40_rpt"/>
</dbReference>
<dbReference type="AlphaFoldDB" id="A0A5E8BRW8"/>
<dbReference type="Gene3D" id="2.130.10.10">
    <property type="entry name" value="YVTN repeat-like/Quinoprotein amine dehydrogenase"/>
    <property type="match status" value="1"/>
</dbReference>
<dbReference type="GO" id="GO:0005634">
    <property type="term" value="C:nucleus"/>
    <property type="evidence" value="ECO:0007669"/>
    <property type="project" value="UniProtKB-SubCell"/>
</dbReference>
<evidence type="ECO:0000256" key="6">
    <source>
        <dbReference type="PROSITE-ProRule" id="PRU00221"/>
    </source>
</evidence>
<evidence type="ECO:0000259" key="8">
    <source>
        <dbReference type="Pfam" id="PF12265"/>
    </source>
</evidence>
<reference evidence="9 10" key="1">
    <citation type="submission" date="2019-09" db="EMBL/GenBank/DDBJ databases">
        <authorList>
            <person name="Brejova B."/>
        </authorList>
    </citation>
    <scope>NUCLEOTIDE SEQUENCE [LARGE SCALE GENOMIC DNA]</scope>
</reference>
<dbReference type="SUPFAM" id="SSF50978">
    <property type="entry name" value="WD40 repeat-like"/>
    <property type="match status" value="1"/>
</dbReference>
<keyword evidence="5" id="KW-0539">Nucleus</keyword>
<dbReference type="Pfam" id="PF12265">
    <property type="entry name" value="CAF1C_H4-bd"/>
    <property type="match status" value="1"/>
</dbReference>
<gene>
    <name evidence="9" type="ORF">SAPINGB_P003478</name>
</gene>